<evidence type="ECO:0000313" key="2">
    <source>
        <dbReference type="Ensembl" id="ENSORLP00020009998.1"/>
    </source>
</evidence>
<reference evidence="2" key="3">
    <citation type="submission" date="2025-08" db="UniProtKB">
        <authorList>
            <consortium name="Ensembl"/>
        </authorList>
    </citation>
    <scope>IDENTIFICATION</scope>
    <source>
        <strain evidence="2">HNI</strain>
    </source>
</reference>
<name>A0A3P9KNM3_ORYLA</name>
<protein>
    <submittedName>
        <fullName evidence="2">Uncharacterized protein</fullName>
    </submittedName>
</protein>
<reference key="1">
    <citation type="journal article" date="2007" name="Nature">
        <title>The medaka draft genome and insights into vertebrate genome evolution.</title>
        <authorList>
            <person name="Kasahara M."/>
            <person name="Naruse K."/>
            <person name="Sasaki S."/>
            <person name="Nakatani Y."/>
            <person name="Qu W."/>
            <person name="Ahsan B."/>
            <person name="Yamada T."/>
            <person name="Nagayasu Y."/>
            <person name="Doi K."/>
            <person name="Kasai Y."/>
            <person name="Jindo T."/>
            <person name="Kobayashi D."/>
            <person name="Shimada A."/>
            <person name="Toyoda A."/>
            <person name="Kuroki Y."/>
            <person name="Fujiyama A."/>
            <person name="Sasaki T."/>
            <person name="Shimizu A."/>
            <person name="Asakawa S."/>
            <person name="Shimizu N."/>
            <person name="Hashimoto S."/>
            <person name="Yang J."/>
            <person name="Lee Y."/>
            <person name="Matsushima K."/>
            <person name="Sugano S."/>
            <person name="Sakaizumi M."/>
            <person name="Narita T."/>
            <person name="Ohishi K."/>
            <person name="Haga S."/>
            <person name="Ohta F."/>
            <person name="Nomoto H."/>
            <person name="Nogata K."/>
            <person name="Morishita T."/>
            <person name="Endo T."/>
            <person name="Shin-I T."/>
            <person name="Takeda H."/>
            <person name="Morishita S."/>
            <person name="Kohara Y."/>
        </authorList>
    </citation>
    <scope>NUCLEOTIDE SEQUENCE [LARGE SCALE GENOMIC DNA]</scope>
    <source>
        <strain>Hd-rR</strain>
    </source>
</reference>
<feature type="transmembrane region" description="Helical" evidence="1">
    <location>
        <begin position="49"/>
        <end position="67"/>
    </location>
</feature>
<sequence length="68" mass="7893">SKLTPAGTEPAILQTGLGRCTFALQPPFFLLYIYSVMSCFSNELKRHRYVFMVLFLFIMLFLHLGRFV</sequence>
<keyword evidence="1" id="KW-0812">Transmembrane</keyword>
<reference evidence="2" key="4">
    <citation type="submission" date="2025-09" db="UniProtKB">
        <authorList>
            <consortium name="Ensembl"/>
        </authorList>
    </citation>
    <scope>IDENTIFICATION</scope>
    <source>
        <strain evidence="2">HNI</strain>
    </source>
</reference>
<organism evidence="2 3">
    <name type="scientific">Oryzias latipes</name>
    <name type="common">Japanese rice fish</name>
    <name type="synonym">Japanese killifish</name>
    <dbReference type="NCBI Taxonomy" id="8090"/>
    <lineage>
        <taxon>Eukaryota</taxon>
        <taxon>Metazoa</taxon>
        <taxon>Chordata</taxon>
        <taxon>Craniata</taxon>
        <taxon>Vertebrata</taxon>
        <taxon>Euteleostomi</taxon>
        <taxon>Actinopterygii</taxon>
        <taxon>Neopterygii</taxon>
        <taxon>Teleostei</taxon>
        <taxon>Neoteleostei</taxon>
        <taxon>Acanthomorphata</taxon>
        <taxon>Ovalentaria</taxon>
        <taxon>Atherinomorphae</taxon>
        <taxon>Beloniformes</taxon>
        <taxon>Adrianichthyidae</taxon>
        <taxon>Oryziinae</taxon>
        <taxon>Oryzias</taxon>
    </lineage>
</organism>
<feature type="transmembrane region" description="Helical" evidence="1">
    <location>
        <begin position="16"/>
        <end position="37"/>
    </location>
</feature>
<evidence type="ECO:0000256" key="1">
    <source>
        <dbReference type="SAM" id="Phobius"/>
    </source>
</evidence>
<dbReference type="Proteomes" id="UP000265180">
    <property type="component" value="Chromosome 21"/>
</dbReference>
<accession>A0A3P9KNM3</accession>
<reference evidence="2 3" key="2">
    <citation type="submission" date="2017-04" db="EMBL/GenBank/DDBJ databases">
        <title>CpG methylation of centromeres and impact of large insertions on vertebrate speciation.</title>
        <authorList>
            <person name="Ichikawa K."/>
            <person name="Yoshimura J."/>
            <person name="Morishita S."/>
        </authorList>
    </citation>
    <scope>NUCLEOTIDE SEQUENCE</scope>
    <source>
        <strain evidence="2 3">HNI</strain>
    </source>
</reference>
<evidence type="ECO:0000313" key="3">
    <source>
        <dbReference type="Proteomes" id="UP000265180"/>
    </source>
</evidence>
<dbReference type="Ensembl" id="ENSORLT00020016533.1">
    <property type="protein sequence ID" value="ENSORLP00020009998.1"/>
    <property type="gene ID" value="ENSORLG00020010885.1"/>
</dbReference>
<keyword evidence="1" id="KW-0472">Membrane</keyword>
<proteinExistence type="predicted"/>
<keyword evidence="1" id="KW-1133">Transmembrane helix</keyword>
<dbReference type="AlphaFoldDB" id="A0A3P9KNM3"/>